<feature type="transmembrane region" description="Helical" evidence="1">
    <location>
        <begin position="98"/>
        <end position="123"/>
    </location>
</feature>
<dbReference type="AlphaFoldDB" id="A0A1A3H4E2"/>
<sequence>MAAPSTVMRIRTNAFGVLQKPLLGLGQWALFIAQVFWYLPLTVVKYSRQTLAATLNMAWGRGSLIVDGGTISVLLILGVATGASLAVEALAILDILGFGSLAGIIGGIGAVRILGPIVAGIAFMSQAGTRMTAEIGAMRISEEIDAVDSMGLRPIPFVVGTRLIGALTTVIPGYLLTLLGVFFTMEAVAVVFEGQPGGTYTHYFVMFLTPIDLLYSTIKLSIYCVAVTLIHCYYGYFASGGPVGVGQASGRAVRASLVTIVVLDFLTTVLLWGIRPVFVFKG</sequence>
<dbReference type="GO" id="GO:0043190">
    <property type="term" value="C:ATP-binding cassette (ABC) transporter complex"/>
    <property type="evidence" value="ECO:0007669"/>
    <property type="project" value="InterPro"/>
</dbReference>
<dbReference type="GO" id="GO:0005548">
    <property type="term" value="F:phospholipid transporter activity"/>
    <property type="evidence" value="ECO:0007669"/>
    <property type="project" value="TreeGrafter"/>
</dbReference>
<feature type="transmembrane region" description="Helical" evidence="1">
    <location>
        <begin position="255"/>
        <end position="274"/>
    </location>
</feature>
<keyword evidence="1" id="KW-1133">Transmembrane helix</keyword>
<feature type="transmembrane region" description="Helical" evidence="1">
    <location>
        <begin position="25"/>
        <end position="44"/>
    </location>
</feature>
<dbReference type="Pfam" id="PF02405">
    <property type="entry name" value="MlaE"/>
    <property type="match status" value="1"/>
</dbReference>
<reference evidence="2 3" key="1">
    <citation type="submission" date="2016-06" db="EMBL/GenBank/DDBJ databases">
        <authorList>
            <person name="Kjaerup R.B."/>
            <person name="Dalgaard T.S."/>
            <person name="Juul-Madsen H.R."/>
        </authorList>
    </citation>
    <scope>NUCLEOTIDE SEQUENCE [LARGE SCALE GENOMIC DNA]</scope>
    <source>
        <strain evidence="2 3">1127319.6</strain>
    </source>
</reference>
<dbReference type="Proteomes" id="UP000093898">
    <property type="component" value="Unassembled WGS sequence"/>
</dbReference>
<proteinExistence type="predicted"/>
<name>A0A1A3H4E2_MYCMU</name>
<feature type="transmembrane region" description="Helical" evidence="1">
    <location>
        <begin position="163"/>
        <end position="183"/>
    </location>
</feature>
<comment type="caution">
    <text evidence="2">The sequence shown here is derived from an EMBL/GenBank/DDBJ whole genome shotgun (WGS) entry which is preliminary data.</text>
</comment>
<evidence type="ECO:0000313" key="2">
    <source>
        <dbReference type="EMBL" id="OBJ42499.1"/>
    </source>
</evidence>
<dbReference type="RefSeq" id="WP_064980793.1">
    <property type="nucleotide sequence ID" value="NZ_LZLC01000100.1"/>
</dbReference>
<keyword evidence="1" id="KW-0472">Membrane</keyword>
<protein>
    <submittedName>
        <fullName evidence="2">ABC transporter permease</fullName>
    </submittedName>
</protein>
<feature type="transmembrane region" description="Helical" evidence="1">
    <location>
        <begin position="64"/>
        <end position="86"/>
    </location>
</feature>
<dbReference type="InterPro" id="IPR030802">
    <property type="entry name" value="Permease_MalE"/>
</dbReference>
<organism evidence="2 3">
    <name type="scientific">Mycolicibacterium mucogenicum</name>
    <name type="common">Mycobacterium mucogenicum</name>
    <dbReference type="NCBI Taxonomy" id="56689"/>
    <lineage>
        <taxon>Bacteria</taxon>
        <taxon>Bacillati</taxon>
        <taxon>Actinomycetota</taxon>
        <taxon>Actinomycetes</taxon>
        <taxon>Mycobacteriales</taxon>
        <taxon>Mycobacteriaceae</taxon>
        <taxon>Mycolicibacterium</taxon>
    </lineage>
</organism>
<evidence type="ECO:0000256" key="1">
    <source>
        <dbReference type="SAM" id="Phobius"/>
    </source>
</evidence>
<evidence type="ECO:0000313" key="3">
    <source>
        <dbReference type="Proteomes" id="UP000093898"/>
    </source>
</evidence>
<dbReference type="PANTHER" id="PTHR30188">
    <property type="entry name" value="ABC TRANSPORTER PERMEASE PROTEIN-RELATED"/>
    <property type="match status" value="1"/>
</dbReference>
<feature type="transmembrane region" description="Helical" evidence="1">
    <location>
        <begin position="213"/>
        <end position="234"/>
    </location>
</feature>
<dbReference type="EMBL" id="LZLC01000100">
    <property type="protein sequence ID" value="OBJ42499.1"/>
    <property type="molecule type" value="Genomic_DNA"/>
</dbReference>
<gene>
    <name evidence="2" type="ORF">A5630_20830</name>
</gene>
<accession>A0A1A3H4E2</accession>
<dbReference type="PANTHER" id="PTHR30188:SF13">
    <property type="entry name" value="CONSERVED HYPOTHETICAL INTEGRAL MEMBRANE PROTEIN YRBE3B"/>
    <property type="match status" value="1"/>
</dbReference>
<keyword evidence="1" id="KW-0812">Transmembrane</keyword>